<feature type="region of interest" description="Disordered" evidence="1">
    <location>
        <begin position="388"/>
        <end position="415"/>
    </location>
</feature>
<dbReference type="Proteomes" id="UP001181355">
    <property type="component" value="Chromosome"/>
</dbReference>
<accession>A0ABY9RF45</accession>
<gene>
    <name evidence="2" type="ORF">RF679_12990</name>
</gene>
<proteinExistence type="predicted"/>
<name>A0ABY9RF45_9BURK</name>
<dbReference type="EMBL" id="CP133720">
    <property type="protein sequence ID" value="WMW79561.1"/>
    <property type="molecule type" value="Genomic_DNA"/>
</dbReference>
<dbReference type="RefSeq" id="WP_309481057.1">
    <property type="nucleotide sequence ID" value="NZ_CP133720.1"/>
</dbReference>
<evidence type="ECO:0000313" key="2">
    <source>
        <dbReference type="EMBL" id="WMW79561.1"/>
    </source>
</evidence>
<keyword evidence="3" id="KW-1185">Reference proteome</keyword>
<reference evidence="2" key="1">
    <citation type="submission" date="2023-09" db="EMBL/GenBank/DDBJ databases">
        <title>Undibacterium sp. 20NA77.5 isolated from freshwater.</title>
        <authorList>
            <person name="Le V."/>
            <person name="Ko S.-R."/>
            <person name="Ahn C.-Y."/>
            <person name="Oh H.-M."/>
        </authorList>
    </citation>
    <scope>NUCLEOTIDE SEQUENCE</scope>
    <source>
        <strain evidence="2">20NA77.5</strain>
    </source>
</reference>
<protein>
    <submittedName>
        <fullName evidence="2">DUF2799 domain-containing protein</fullName>
    </submittedName>
</protein>
<sequence>MTTVVFLTGCASTMREIRDCKQGDWTQIGHKDGVAGGPAKFDERRDFCAHFDEDKIKKESSALYLNGWQAGNFEFWNQMGFTDGRAPRPFTYYTQQLANEKIVKNQTPLNPGAYEAGWQKGNAEYWVAIGDQDGAAGRPAGVEQQRQQQAGEIRFQLDSYRQGWDRGNNAYWARLGTEDAHQGTSDKHFFEHQKRANLEGVLVRENAYRTAWEKEIIEYWKRTAWSDATNGWDLYMRRVDARKRNVKFAETEYQSMWEQRLRQYWSDAGRDDGFGKPNQLEQRMANARNDKLFVLASTKDDYMQAWYAENARYCSPQNAFEFGRRSAYYALNVCNPTMLGRAQHGYASGERYEAVMRDRIRVERDLSSMIERRRDVEGRLNRLEKDIKRDRDNKDRPKNEENAKIDKKREQERDDLSRTIRDFNRKIDDLEMWRHRHTEQLESIMRSL</sequence>
<organism evidence="2 3">
    <name type="scientific">Undibacterium cyanobacteriorum</name>
    <dbReference type="NCBI Taxonomy" id="3073561"/>
    <lineage>
        <taxon>Bacteria</taxon>
        <taxon>Pseudomonadati</taxon>
        <taxon>Pseudomonadota</taxon>
        <taxon>Betaproteobacteria</taxon>
        <taxon>Burkholderiales</taxon>
        <taxon>Oxalobacteraceae</taxon>
        <taxon>Undibacterium</taxon>
    </lineage>
</organism>
<dbReference type="Pfam" id="PF10973">
    <property type="entry name" value="DUF2799"/>
    <property type="match status" value="1"/>
</dbReference>
<evidence type="ECO:0000313" key="3">
    <source>
        <dbReference type="Proteomes" id="UP001181355"/>
    </source>
</evidence>
<evidence type="ECO:0000256" key="1">
    <source>
        <dbReference type="SAM" id="MobiDB-lite"/>
    </source>
</evidence>
<dbReference type="InterPro" id="IPR021242">
    <property type="entry name" value="DUF2799"/>
</dbReference>